<dbReference type="Proteomes" id="UP000038009">
    <property type="component" value="Unassembled WGS sequence"/>
</dbReference>
<reference evidence="1 2" key="1">
    <citation type="journal article" date="2015" name="PLoS Pathog.">
        <title>Leptomonas seymouri: Adaptations to the Dixenous Life Cycle Analyzed by Genome Sequencing, Transcriptome Profiling and Co-infection with Leishmania donovani.</title>
        <authorList>
            <person name="Kraeva N."/>
            <person name="Butenko A."/>
            <person name="Hlavacova J."/>
            <person name="Kostygov A."/>
            <person name="Myskova J."/>
            <person name="Grybchuk D."/>
            <person name="Lestinova T."/>
            <person name="Votypka J."/>
            <person name="Volf P."/>
            <person name="Opperdoes F."/>
            <person name="Flegontov P."/>
            <person name="Lukes J."/>
            <person name="Yurchenko V."/>
        </authorList>
    </citation>
    <scope>NUCLEOTIDE SEQUENCE [LARGE SCALE GENOMIC DNA]</scope>
    <source>
        <strain evidence="1 2">ATCC 30220</strain>
    </source>
</reference>
<evidence type="ECO:0000313" key="2">
    <source>
        <dbReference type="Proteomes" id="UP000038009"/>
    </source>
</evidence>
<name>A0A0N1IAG9_LEPSE</name>
<dbReference type="VEuPathDB" id="TriTrypDB:Lsey_0026_0390"/>
<protein>
    <submittedName>
        <fullName evidence="1">Uncharacterized protein</fullName>
    </submittedName>
</protein>
<keyword evidence="2" id="KW-1185">Reference proteome</keyword>
<sequence>MLRVTFQRWAALSAADLFAVNQRGRFASYAQYDDAQALQRSYQCAAPAVRLAYEERAAAINDELEIAKAVEEHLLPPADADTNQ</sequence>
<organism evidence="1 2">
    <name type="scientific">Leptomonas seymouri</name>
    <dbReference type="NCBI Taxonomy" id="5684"/>
    <lineage>
        <taxon>Eukaryota</taxon>
        <taxon>Discoba</taxon>
        <taxon>Euglenozoa</taxon>
        <taxon>Kinetoplastea</taxon>
        <taxon>Metakinetoplastina</taxon>
        <taxon>Trypanosomatida</taxon>
        <taxon>Trypanosomatidae</taxon>
        <taxon>Leishmaniinae</taxon>
        <taxon>Leptomonas</taxon>
    </lineage>
</organism>
<evidence type="ECO:0000313" key="1">
    <source>
        <dbReference type="EMBL" id="KPI89343.1"/>
    </source>
</evidence>
<gene>
    <name evidence="1" type="ORF">ABL78_1572</name>
</gene>
<dbReference type="EMBL" id="LJSK01000026">
    <property type="protein sequence ID" value="KPI89343.1"/>
    <property type="molecule type" value="Genomic_DNA"/>
</dbReference>
<dbReference type="AlphaFoldDB" id="A0A0N1IAG9"/>
<dbReference type="OrthoDB" id="259262at2759"/>
<accession>A0A0N1IAG9</accession>
<comment type="caution">
    <text evidence="1">The sequence shown here is derived from an EMBL/GenBank/DDBJ whole genome shotgun (WGS) entry which is preliminary data.</text>
</comment>
<proteinExistence type="predicted"/>
<dbReference type="OMA" id="YQCAAPA"/>